<feature type="domain" description="Carbohydrate-binding/sugar hydrolysis" evidence="5">
    <location>
        <begin position="690"/>
        <end position="859"/>
    </location>
</feature>
<keyword evidence="4" id="KW-1133">Transmembrane helix</keyword>
<dbReference type="InterPro" id="IPR012334">
    <property type="entry name" value="Pectin_lyas_fold"/>
</dbReference>
<dbReference type="InterPro" id="IPR022441">
    <property type="entry name" value="Para_beta_helix_rpt-2"/>
</dbReference>
<dbReference type="EMBL" id="MT631518">
    <property type="protein sequence ID" value="QNO52689.1"/>
    <property type="molecule type" value="Genomic_DNA"/>
</dbReference>
<keyword evidence="4" id="KW-0472">Membrane</keyword>
<evidence type="ECO:0000313" key="7">
    <source>
        <dbReference type="EMBL" id="QNO52689.1"/>
    </source>
</evidence>
<dbReference type="InterPro" id="IPR026453">
    <property type="entry name" value="PGF_pre_PGF"/>
</dbReference>
<dbReference type="PANTHER" id="PTHR22990:SF15">
    <property type="entry name" value="F-BOX ONLY PROTEIN 10"/>
    <property type="match status" value="1"/>
</dbReference>
<dbReference type="EMBL" id="MT631516">
    <property type="protein sequence ID" value="QNO52644.1"/>
    <property type="molecule type" value="Genomic_DNA"/>
</dbReference>
<keyword evidence="2" id="KW-0677">Repeat</keyword>
<evidence type="ECO:0000256" key="2">
    <source>
        <dbReference type="ARBA" id="ARBA00022737"/>
    </source>
</evidence>
<dbReference type="Pfam" id="PF13229">
    <property type="entry name" value="Beta_helix"/>
    <property type="match status" value="2"/>
</dbReference>
<dbReference type="InterPro" id="IPR006626">
    <property type="entry name" value="PbH1"/>
</dbReference>
<dbReference type="SMART" id="SM00710">
    <property type="entry name" value="PbH1"/>
    <property type="match status" value="28"/>
</dbReference>
<keyword evidence="4" id="KW-0812">Transmembrane</keyword>
<feature type="domain" description="Carbohydrate-binding/sugar hydrolysis" evidence="5">
    <location>
        <begin position="205"/>
        <end position="342"/>
    </location>
</feature>
<keyword evidence="3" id="KW-0833">Ubl conjugation pathway</keyword>
<feature type="domain" description="Carbohydrate-binding/sugar hydrolysis" evidence="5">
    <location>
        <begin position="54"/>
        <end position="185"/>
    </location>
</feature>
<gene>
    <name evidence="6" type="ORF">CKMLAADM_00009</name>
    <name evidence="7" type="ORF">PKPCIMEP_00009</name>
</gene>
<dbReference type="InterPro" id="IPR039448">
    <property type="entry name" value="Beta_helix"/>
</dbReference>
<feature type="transmembrane region" description="Helical" evidence="4">
    <location>
        <begin position="1445"/>
        <end position="1466"/>
    </location>
</feature>
<evidence type="ECO:0000313" key="6">
    <source>
        <dbReference type="EMBL" id="QNO52644.1"/>
    </source>
</evidence>
<evidence type="ECO:0000256" key="4">
    <source>
        <dbReference type="SAM" id="Phobius"/>
    </source>
</evidence>
<dbReference type="Pfam" id="PF05048">
    <property type="entry name" value="NosD"/>
    <property type="match status" value="2"/>
</dbReference>
<reference evidence="7" key="1">
    <citation type="submission" date="2020-06" db="EMBL/GenBank/DDBJ databases">
        <title>Unique genomic features of the anaerobic methanotrophic archaea.</title>
        <authorList>
            <person name="Chadwick G.L."/>
            <person name="Skennerton C.T."/>
            <person name="Laso-Perez R."/>
            <person name="Leu A.O."/>
            <person name="Speth D.R."/>
            <person name="Yu H."/>
            <person name="Morgan-Lang C."/>
            <person name="Hatzenpichler R."/>
            <person name="Goudeau D."/>
            <person name="Malmstrom R."/>
            <person name="Brazelton W.J."/>
            <person name="Woyke T."/>
            <person name="Hallam S.J."/>
            <person name="Tyson G.W."/>
            <person name="Wegener G."/>
            <person name="Boetius A."/>
            <person name="Orphan V."/>
        </authorList>
    </citation>
    <scope>NUCLEOTIDE SEQUENCE</scope>
</reference>
<dbReference type="InterPro" id="IPR011050">
    <property type="entry name" value="Pectin_lyase_fold/virulence"/>
</dbReference>
<evidence type="ECO:0000256" key="1">
    <source>
        <dbReference type="ARBA" id="ARBA00004906"/>
    </source>
</evidence>
<organism evidence="7">
    <name type="scientific">Candidatus Methanophagaceae archaeon ANME-1 ERB6</name>
    <dbReference type="NCBI Taxonomy" id="2759912"/>
    <lineage>
        <taxon>Archaea</taxon>
        <taxon>Methanobacteriati</taxon>
        <taxon>Methanobacteriota</taxon>
        <taxon>Stenosarchaea group</taxon>
        <taxon>Methanomicrobia</taxon>
        <taxon>Candidatus Methanophagales</taxon>
        <taxon>Candidatus Methanophagaceae</taxon>
    </lineage>
</organism>
<name>A0A7G9YXF5_9EURY</name>
<dbReference type="InterPro" id="IPR006633">
    <property type="entry name" value="Carb-bd_sugar_hydrolysis-dom"/>
</dbReference>
<evidence type="ECO:0000256" key="3">
    <source>
        <dbReference type="ARBA" id="ARBA00022786"/>
    </source>
</evidence>
<sequence length="1471" mass="160790">MDKKYVSLIICTAILFLCFAGTVSAKTWYVDDDGGADFMRIQDAIAAASDLDTIIVSDGTYTENIDVTKRLTIKSENGSVNCIIHAANHRVHVFAVTVDYVNISGFTVEGAYDSCGIHISNVNNCTISSNVVSGNYQGTYRSNSSRNIIANNTAKNNGNNGIYLSYSKNNKLTGNIMFENGIFIRGDSLTHLSHEIDESNTVNGKPVYYWKETEGGKVPEGAGQVILVNCSNVIVENQNLNDASVGIEVAFSSHISIKNNNCTNNNGVGIYIHYSENNSITGNNCSYNEKGIKLYSSSNYNTLVNNTVSSNNDYGIYSSSSNFNIIAENTIADNDGNAICLWHESNYNRIENNTISNNSRGVFIGYYGSSSHNIVSDNVITGTTQFGAINVCGNASTNNTILHNTVLNNTIDGIHLDNTRYNIVKNNTALNNSCGIYLWQSTKNIIENNTALYNYGGAGCGGIILYSCNNNIVNNNIASNNSYNGICLFSSINNSIGNNIASNNSYGIYLSSSLNNTIKNNIANSNDRTGISLYELSTNNTVINNTANSNFWDGIDIQDSCDYNKIIYNNVSSNDFLGISLYSCSNNEITGNYACSNNRAGITGLLCSNNTIKNNNASFNEYFGMILFSSDYNNITGNYVCSNNDAGISIDSLCSNNTIKNNEASFNKYIGIMLVSNNYNTVTNNDLFSNLYGLFLMDLRYPNNITNNNASNNNLFGIAILNSTNQAISNNTANLNDRGIGLQESRDIKLINNTAIANKISGFSLINSTNNTLLNNSASFNTYEGIFLSNSNRNTIANNKVSFNYFGISLYSSNDNNITDNSAESNYYFEVLLHSSSGNDIVNNTWYIQADIVYGISLDVLEAITPSLQTAEDGINASYYIVAENLGNSPDTFDLNLSSIDKPDILSLDKDSVFLGAGEMSINRTITEVDLTDEKTPLDEEISTNTTTTELEQLPQITNNVTLIKPSLKTITLNVGDTKPGIYTVKVEIISRQDNTVKDAIETRTIVPGQVDPVLINSSKIAKSAIINSSINHSIINISAITNSIISNSTITESIINNSEVVNTPSLNSIILEDAIVLSGNIIRGNITINEIKYDISNETRISELIIGSDSKDSNLVGIKNKTLVINAKNTNTSFNISAEKDYFAGSMSVQKSSIPPNGIPEFDNNVGGYVYANASDNLANSTGWLRIKVFYDPNELVGFNESSLQLRYFNETDTPGWENISISGINLTENYVWGNISHYSVFALIAQPAIPPPPPPVSLGGPSRHVRHLPDEFIIPIANPGINIFNFEWLSLDVTKVSIDLKSTTINAKVALKKTDKPAEVPDLPGIVYGYFDISTNLEPENIQSTSINFRVHKSWTVINDVYVETIKLCRYANGWQELETTKIQEDDNYFYFSADTKGFSLFAITGEKRAVVIPTAPTPTSTTESPIPSFTPAPPAPAPMMRWFIIIVAIVSSMIIVSVTYLVLRRRKA</sequence>
<dbReference type="Gene3D" id="2.160.20.10">
    <property type="entry name" value="Single-stranded right-handed beta-helix, Pectin lyase-like"/>
    <property type="match status" value="5"/>
</dbReference>
<feature type="domain" description="Carbohydrate-binding/sugar hydrolysis" evidence="5">
    <location>
        <begin position="466"/>
        <end position="595"/>
    </location>
</feature>
<dbReference type="SUPFAM" id="SSF51126">
    <property type="entry name" value="Pectin lyase-like"/>
    <property type="match status" value="5"/>
</dbReference>
<dbReference type="InterPro" id="IPR051550">
    <property type="entry name" value="SCF-Subunits/Alg-Epimerases"/>
</dbReference>
<comment type="pathway">
    <text evidence="1">Protein modification; protein ubiquitination.</text>
</comment>
<dbReference type="InterPro" id="IPR007742">
    <property type="entry name" value="NosD_dom"/>
</dbReference>
<dbReference type="NCBIfam" id="TIGR03804">
    <property type="entry name" value="para_beta_helix"/>
    <property type="match status" value="17"/>
</dbReference>
<feature type="domain" description="Carbohydrate-binding/sugar hydrolysis" evidence="5">
    <location>
        <begin position="344"/>
        <end position="461"/>
    </location>
</feature>
<evidence type="ECO:0000259" key="5">
    <source>
        <dbReference type="SMART" id="SM00722"/>
    </source>
</evidence>
<dbReference type="SMART" id="SM00722">
    <property type="entry name" value="CASH"/>
    <property type="match status" value="5"/>
</dbReference>
<dbReference type="PANTHER" id="PTHR22990">
    <property type="entry name" value="F-BOX ONLY PROTEIN"/>
    <property type="match status" value="1"/>
</dbReference>
<accession>A0A7G9YXF5</accession>
<dbReference type="NCBIfam" id="TIGR04213">
    <property type="entry name" value="PGF_pre_PGF"/>
    <property type="match status" value="1"/>
</dbReference>
<proteinExistence type="predicted"/>
<protein>
    <recommendedName>
        <fullName evidence="5">Carbohydrate-binding/sugar hydrolysis domain-containing protein</fullName>
    </recommendedName>
</protein>